<dbReference type="AlphaFoldDB" id="A0A0M2V3S4"/>
<gene>
    <name evidence="1" type="ORF">WG68_18760</name>
</gene>
<proteinExistence type="predicted"/>
<reference evidence="1 2" key="1">
    <citation type="submission" date="2015-03" db="EMBL/GenBank/DDBJ databases">
        <title>Draft genome sequences of two protease-producing strains of Arsukibacterium isolated from two cold and alkaline environments.</title>
        <authorList>
            <person name="Lylloff J.E."/>
            <person name="Skov L.B."/>
            <person name="Jepsen M."/>
            <person name="Hallin P.F."/>
            <person name="Sorensen S.J."/>
            <person name="Stougaard P."/>
            <person name="Glaring M.A."/>
        </authorList>
    </citation>
    <scope>NUCLEOTIDE SEQUENCE [LARGE SCALE GENOMIC DNA]</scope>
    <source>
        <strain evidence="1 2">GCM72</strain>
    </source>
</reference>
<dbReference type="Proteomes" id="UP000034228">
    <property type="component" value="Unassembled WGS sequence"/>
</dbReference>
<accession>A0A0M2V3S4</accession>
<organism evidence="1 2">
    <name type="scientific">Arsukibacterium ikkense</name>
    <dbReference type="NCBI Taxonomy" id="336831"/>
    <lineage>
        <taxon>Bacteria</taxon>
        <taxon>Pseudomonadati</taxon>
        <taxon>Pseudomonadota</taxon>
        <taxon>Gammaproteobacteria</taxon>
        <taxon>Chromatiales</taxon>
        <taxon>Chromatiaceae</taxon>
        <taxon>Arsukibacterium</taxon>
    </lineage>
</organism>
<keyword evidence="2" id="KW-1185">Reference proteome</keyword>
<dbReference type="EMBL" id="LAHO01000028">
    <property type="protein sequence ID" value="KKO43813.1"/>
    <property type="molecule type" value="Genomic_DNA"/>
</dbReference>
<dbReference type="RefSeq" id="WP_046559253.1">
    <property type="nucleotide sequence ID" value="NZ_LAHO01000028.1"/>
</dbReference>
<name>A0A0M2V3S4_9GAMM</name>
<evidence type="ECO:0000313" key="1">
    <source>
        <dbReference type="EMBL" id="KKO43813.1"/>
    </source>
</evidence>
<evidence type="ECO:0000313" key="2">
    <source>
        <dbReference type="Proteomes" id="UP000034228"/>
    </source>
</evidence>
<comment type="caution">
    <text evidence="1">The sequence shown here is derived from an EMBL/GenBank/DDBJ whole genome shotgun (WGS) entry which is preliminary data.</text>
</comment>
<protein>
    <submittedName>
        <fullName evidence="1">Uncharacterized protein</fullName>
    </submittedName>
</protein>
<sequence length="74" mass="8043">MINNSVTFIHLDTDKDFFDVAEIENNREANRSALAAPATPNRTRTTEHARGTVALDQSAQGDFAGAVLFGKQHA</sequence>